<accession>A0A484HL40</accession>
<name>A0A484HL40_9BACT</name>
<dbReference type="GO" id="GO:0046872">
    <property type="term" value="F:metal ion binding"/>
    <property type="evidence" value="ECO:0007669"/>
    <property type="project" value="UniProtKB-KW"/>
</dbReference>
<reference evidence="7" key="1">
    <citation type="submission" date="2019-01" db="EMBL/GenBank/DDBJ databases">
        <authorList>
            <consortium name="Genoscope - CEA"/>
            <person name="William W."/>
        </authorList>
    </citation>
    <scope>NUCLEOTIDE SEQUENCE</scope>
    <source>
        <strain evidence="7">CR-1</strain>
    </source>
</reference>
<keyword evidence="2" id="KW-0949">S-adenosyl-L-methionine</keyword>
<dbReference type="AlphaFoldDB" id="A0A484HL40"/>
<keyword evidence="5" id="KW-0411">Iron-sulfur</keyword>
<evidence type="ECO:0000256" key="5">
    <source>
        <dbReference type="ARBA" id="ARBA00023014"/>
    </source>
</evidence>
<gene>
    <name evidence="7" type="ORF">EPICR_50209</name>
</gene>
<sequence length="294" mass="33494">MFEEKQPGQYHSAIVDVTDKCNLRRRHCFYFREEHDSRDMEEGAFLEGLETLRDRHNILSMGWCGGEPTYRRELLEKGTGLFKFNTIYSNGTLPFPRLPNAIVCVSIDGPPEVHNYIRGAGAFEKSLENVRRAKLPLVIFLTTINRKNAPHLKEMVSILSRVPNARLGVLFFTPLKTYRPVKGYEHTAEQAESLALSPEERDRAIEDLLEMKKEYEGFIFNPARTLELMMSGSSEKCVALCNMPDRTLTLDLRLERKLPCVLGRDVDCGQCGCVFPFLQQAKKEGDPESVALAF</sequence>
<feature type="domain" description="Radical SAM core" evidence="6">
    <location>
        <begin position="7"/>
        <end position="214"/>
    </location>
</feature>
<dbReference type="GO" id="GO:0003824">
    <property type="term" value="F:catalytic activity"/>
    <property type="evidence" value="ECO:0007669"/>
    <property type="project" value="InterPro"/>
</dbReference>
<organism evidence="7">
    <name type="scientific">uncultured Desulfobacteraceae bacterium</name>
    <dbReference type="NCBI Taxonomy" id="218296"/>
    <lineage>
        <taxon>Bacteria</taxon>
        <taxon>Pseudomonadati</taxon>
        <taxon>Thermodesulfobacteriota</taxon>
        <taxon>Desulfobacteria</taxon>
        <taxon>Desulfobacterales</taxon>
        <taxon>Desulfobacteraceae</taxon>
        <taxon>environmental samples</taxon>
    </lineage>
</organism>
<dbReference type="PROSITE" id="PS51918">
    <property type="entry name" value="RADICAL_SAM"/>
    <property type="match status" value="1"/>
</dbReference>
<evidence type="ECO:0000256" key="3">
    <source>
        <dbReference type="ARBA" id="ARBA00022723"/>
    </source>
</evidence>
<dbReference type="InterPro" id="IPR013785">
    <property type="entry name" value="Aldolase_TIM"/>
</dbReference>
<evidence type="ECO:0000259" key="6">
    <source>
        <dbReference type="PROSITE" id="PS51918"/>
    </source>
</evidence>
<evidence type="ECO:0000256" key="2">
    <source>
        <dbReference type="ARBA" id="ARBA00022691"/>
    </source>
</evidence>
<dbReference type="CDD" id="cd01335">
    <property type="entry name" value="Radical_SAM"/>
    <property type="match status" value="1"/>
</dbReference>
<protein>
    <recommendedName>
        <fullName evidence="6">Radical SAM core domain-containing protein</fullName>
    </recommendedName>
</protein>
<evidence type="ECO:0000313" key="7">
    <source>
        <dbReference type="EMBL" id="VEN74928.1"/>
    </source>
</evidence>
<dbReference type="InterPro" id="IPR007197">
    <property type="entry name" value="rSAM"/>
</dbReference>
<keyword evidence="3" id="KW-0479">Metal-binding</keyword>
<keyword evidence="4" id="KW-0408">Iron</keyword>
<proteinExistence type="predicted"/>
<dbReference type="Pfam" id="PF04055">
    <property type="entry name" value="Radical_SAM"/>
    <property type="match status" value="1"/>
</dbReference>
<dbReference type="InterPro" id="IPR050377">
    <property type="entry name" value="Radical_SAM_PqqE_MftC-like"/>
</dbReference>
<dbReference type="PANTHER" id="PTHR11228">
    <property type="entry name" value="RADICAL SAM DOMAIN PROTEIN"/>
    <property type="match status" value="1"/>
</dbReference>
<evidence type="ECO:0000256" key="1">
    <source>
        <dbReference type="ARBA" id="ARBA00001966"/>
    </source>
</evidence>
<dbReference type="Gene3D" id="3.20.20.70">
    <property type="entry name" value="Aldolase class I"/>
    <property type="match status" value="1"/>
</dbReference>
<dbReference type="PANTHER" id="PTHR11228:SF7">
    <property type="entry name" value="PQQA PEPTIDE CYCLASE"/>
    <property type="match status" value="1"/>
</dbReference>
<dbReference type="EMBL" id="CAACVI010000045">
    <property type="protein sequence ID" value="VEN74928.1"/>
    <property type="molecule type" value="Genomic_DNA"/>
</dbReference>
<dbReference type="GO" id="GO:0051536">
    <property type="term" value="F:iron-sulfur cluster binding"/>
    <property type="evidence" value="ECO:0007669"/>
    <property type="project" value="UniProtKB-KW"/>
</dbReference>
<evidence type="ECO:0000256" key="4">
    <source>
        <dbReference type="ARBA" id="ARBA00023004"/>
    </source>
</evidence>
<dbReference type="SUPFAM" id="SSF102114">
    <property type="entry name" value="Radical SAM enzymes"/>
    <property type="match status" value="1"/>
</dbReference>
<comment type="cofactor">
    <cofactor evidence="1">
        <name>[4Fe-4S] cluster</name>
        <dbReference type="ChEBI" id="CHEBI:49883"/>
    </cofactor>
</comment>
<dbReference type="InterPro" id="IPR058240">
    <property type="entry name" value="rSAM_sf"/>
</dbReference>